<protein>
    <submittedName>
        <fullName evidence="2">Uncharacterized protein</fullName>
    </submittedName>
</protein>
<reference evidence="3" key="1">
    <citation type="journal article" date="2015" name="Nat. Genet.">
        <title>The genome and transcriptome of the zoonotic hookworm Ancylostoma ceylanicum identify infection-specific gene families.</title>
        <authorList>
            <person name="Schwarz E.M."/>
            <person name="Hu Y."/>
            <person name="Antoshechkin I."/>
            <person name="Miller M.M."/>
            <person name="Sternberg P.W."/>
            <person name="Aroian R.V."/>
        </authorList>
    </citation>
    <scope>NUCLEOTIDE SEQUENCE</scope>
    <source>
        <strain evidence="3">HY135</strain>
    </source>
</reference>
<feature type="region of interest" description="Disordered" evidence="1">
    <location>
        <begin position="185"/>
        <end position="204"/>
    </location>
</feature>
<dbReference type="EMBL" id="JARK01001359">
    <property type="protein sequence ID" value="EYC19964.1"/>
    <property type="molecule type" value="Genomic_DNA"/>
</dbReference>
<dbReference type="Gene3D" id="1.20.5.110">
    <property type="match status" value="1"/>
</dbReference>
<gene>
    <name evidence="2" type="primary">Acey_s0023.g804</name>
    <name evidence="2" type="ORF">Y032_0023g804</name>
</gene>
<name>A0A016UX15_9BILA</name>
<accession>A0A016UX15</accession>
<evidence type="ECO:0000313" key="3">
    <source>
        <dbReference type="Proteomes" id="UP000024635"/>
    </source>
</evidence>
<keyword evidence="3" id="KW-1185">Reference proteome</keyword>
<evidence type="ECO:0000313" key="2">
    <source>
        <dbReference type="EMBL" id="EYC19964.1"/>
    </source>
</evidence>
<dbReference type="AlphaFoldDB" id="A0A016UX15"/>
<evidence type="ECO:0000256" key="1">
    <source>
        <dbReference type="SAM" id="MobiDB-lite"/>
    </source>
</evidence>
<organism evidence="2 3">
    <name type="scientific">Ancylostoma ceylanicum</name>
    <dbReference type="NCBI Taxonomy" id="53326"/>
    <lineage>
        <taxon>Eukaryota</taxon>
        <taxon>Metazoa</taxon>
        <taxon>Ecdysozoa</taxon>
        <taxon>Nematoda</taxon>
        <taxon>Chromadorea</taxon>
        <taxon>Rhabditida</taxon>
        <taxon>Rhabditina</taxon>
        <taxon>Rhabditomorpha</taxon>
        <taxon>Strongyloidea</taxon>
        <taxon>Ancylostomatidae</taxon>
        <taxon>Ancylostomatinae</taxon>
        <taxon>Ancylostoma</taxon>
    </lineage>
</organism>
<comment type="caution">
    <text evidence="2">The sequence shown here is derived from an EMBL/GenBank/DDBJ whole genome shotgun (WGS) entry which is preliminary data.</text>
</comment>
<sequence length="246" mass="27287">MPTKVPYISNKVPPIIHTDMSSSNAMQAALEDLDRCDIATLLHHLLPRLDAIDSRLNSIDTRLDGIDTRIDNRHDASDAMLETILERTAPKSNCVFCEVDENRDSHHSGRCSRYPDPVSRTAQATRLGLCLRCLKGLHRDECDETPSASASSKAGEILKFALPPAVIHLQLLVYPLPPSITPRLPSPLFTTTAPPSRQPPIHRSADNRQAALPPTIAKPNRPADNVNNNERQRRQICYCDVIAIML</sequence>
<proteinExistence type="predicted"/>
<dbReference type="Proteomes" id="UP000024635">
    <property type="component" value="Unassembled WGS sequence"/>
</dbReference>